<protein>
    <submittedName>
        <fullName evidence="1">Uncharacterized protein</fullName>
    </submittedName>
</protein>
<dbReference type="Proteomes" id="UP001500994">
    <property type="component" value="Unassembled WGS sequence"/>
</dbReference>
<organism evidence="1 2">
    <name type="scientific">Streptomyces lunalinharesii</name>
    <dbReference type="NCBI Taxonomy" id="333384"/>
    <lineage>
        <taxon>Bacteria</taxon>
        <taxon>Bacillati</taxon>
        <taxon>Actinomycetota</taxon>
        <taxon>Actinomycetes</taxon>
        <taxon>Kitasatosporales</taxon>
        <taxon>Streptomycetaceae</taxon>
        <taxon>Streptomyces</taxon>
    </lineage>
</organism>
<evidence type="ECO:0000313" key="1">
    <source>
        <dbReference type="EMBL" id="GAA2679348.1"/>
    </source>
</evidence>
<proteinExistence type="predicted"/>
<reference evidence="2" key="1">
    <citation type="journal article" date="2019" name="Int. J. Syst. Evol. Microbiol.">
        <title>The Global Catalogue of Microorganisms (GCM) 10K type strain sequencing project: providing services to taxonomists for standard genome sequencing and annotation.</title>
        <authorList>
            <consortium name="The Broad Institute Genomics Platform"/>
            <consortium name="The Broad Institute Genome Sequencing Center for Infectious Disease"/>
            <person name="Wu L."/>
            <person name="Ma J."/>
        </authorList>
    </citation>
    <scope>NUCLEOTIDE SEQUENCE [LARGE SCALE GENOMIC DNA]</scope>
    <source>
        <strain evidence="2">JCM 16374</strain>
    </source>
</reference>
<dbReference type="EMBL" id="BAAARK010000024">
    <property type="protein sequence ID" value="GAA2679348.1"/>
    <property type="molecule type" value="Genomic_DNA"/>
</dbReference>
<comment type="caution">
    <text evidence="1">The sequence shown here is derived from an EMBL/GenBank/DDBJ whole genome shotgun (WGS) entry which is preliminary data.</text>
</comment>
<sequence length="210" mass="22886">MAAQTLNTDFPLAETPYLVGVLGQLATLMRSIDRPDNAEELEEAAAALPVLELVYARLTHFQELRLDPPRQMTRDQWKELEVRAREAQQGVDWLHSQPSLPNEDDLLVRGVVTVLQAAGQGEQPIRLVREAGEVLGGIQSDRAAIVLAEGDPLDEDSWEGAPVEQGARVARAALTLLAQASRISGLDDADEQARIGLVEEARELTLQVAA</sequence>
<evidence type="ECO:0000313" key="2">
    <source>
        <dbReference type="Proteomes" id="UP001500994"/>
    </source>
</evidence>
<accession>A0ABP6F089</accession>
<name>A0ABP6F089_9ACTN</name>
<gene>
    <name evidence="1" type="ORF">GCM10009864_59400</name>
</gene>
<dbReference type="RefSeq" id="WP_344581705.1">
    <property type="nucleotide sequence ID" value="NZ_BAAARK010000024.1"/>
</dbReference>
<keyword evidence="2" id="KW-1185">Reference proteome</keyword>